<proteinExistence type="predicted"/>
<accession>A0A2U3DPD7</accession>
<gene>
    <name evidence="2" type="ORF">PCL_12654</name>
</gene>
<feature type="compositionally biased region" description="Basic residues" evidence="1">
    <location>
        <begin position="327"/>
        <end position="348"/>
    </location>
</feature>
<sequence length="612" mass="70383">MLCTGLGRTPPPATTAKRKQLMGCTRRDDEDGQRLPLWDARAPQSSSPPAPPHPPALRMAPLPSFPFPPKLLTASTPPHAESPCLLDRPTLARFPDAMVACSPQPVSDDLVDCSEDTRNGPGVGAPDRRAGACARSRSRIRSRILPPPTSRFSLTPLPFVTEAPRPERLRVSMLPRTGQPMYQLVFGGGTDRPASGVAPYFKLPVRLPPKLRLFPPCAQSAHRSDPATMSSYYDDDEDVDIHVRHRGHSPRPVRYVQSPPRPRSYYGVPAGPSYLVPEQHTTVVARSRSRSRDRRASPPQPAPANPVIINNRFYNEYSSDDDDDHRRRGQVVRRHHRHSSGSRSRSRSRSSAYKTREEWEAEQARRELEQMRLAHSRDKDERRLAKEYRDEAELQRAKRELDDIKKREARAEDEKRIKRELELKRLREEEEAAEQKKRRDKEAAEAVERYKKAEADRLAKEAKQKAEADKEYKRRLQEDLIKSGLDEKAIAAIIEKKKVPEVPQPGGRPTYTRMARRHLSIETLRTFRVEFDVDTDPEYLLIKRWVPEWEQEELWTHTRLIRERRTSGGALLIEEKKHRHLEPEFEWVRKKHDRKRSKSPGLLMYLAGGRPA</sequence>
<feature type="compositionally biased region" description="Pro residues" evidence="1">
    <location>
        <begin position="46"/>
        <end position="55"/>
    </location>
</feature>
<organism evidence="2 3">
    <name type="scientific">Purpureocillium lilacinum</name>
    <name type="common">Paecilomyces lilacinus</name>
    <dbReference type="NCBI Taxonomy" id="33203"/>
    <lineage>
        <taxon>Eukaryota</taxon>
        <taxon>Fungi</taxon>
        <taxon>Dikarya</taxon>
        <taxon>Ascomycota</taxon>
        <taxon>Pezizomycotina</taxon>
        <taxon>Sordariomycetes</taxon>
        <taxon>Hypocreomycetidae</taxon>
        <taxon>Hypocreales</taxon>
        <taxon>Ophiocordycipitaceae</taxon>
        <taxon>Purpureocillium</taxon>
    </lineage>
</organism>
<evidence type="ECO:0000313" key="3">
    <source>
        <dbReference type="Proteomes" id="UP000245956"/>
    </source>
</evidence>
<dbReference type="EMBL" id="LCWV01000091">
    <property type="protein sequence ID" value="PWI64117.1"/>
    <property type="molecule type" value="Genomic_DNA"/>
</dbReference>
<name>A0A2U3DPD7_PURLI</name>
<feature type="compositionally biased region" description="Basic and acidic residues" evidence="1">
    <location>
        <begin position="354"/>
        <end position="363"/>
    </location>
</feature>
<protein>
    <submittedName>
        <fullName evidence="2">Uncharacterized protein</fullName>
    </submittedName>
</protein>
<dbReference type="AlphaFoldDB" id="A0A2U3DPD7"/>
<dbReference type="Proteomes" id="UP000245956">
    <property type="component" value="Unassembled WGS sequence"/>
</dbReference>
<feature type="region of interest" description="Disordered" evidence="1">
    <location>
        <begin position="243"/>
        <end position="363"/>
    </location>
</feature>
<evidence type="ECO:0000313" key="2">
    <source>
        <dbReference type="EMBL" id="PWI64117.1"/>
    </source>
</evidence>
<reference evidence="2 3" key="1">
    <citation type="journal article" date="2016" name="Front. Microbiol.">
        <title>Genome and transcriptome sequences reveal the specific parasitism of the nematophagous Purpureocillium lilacinum 36-1.</title>
        <authorList>
            <person name="Xie J."/>
            <person name="Li S."/>
            <person name="Mo C."/>
            <person name="Xiao X."/>
            <person name="Peng D."/>
            <person name="Wang G."/>
            <person name="Xiao Y."/>
        </authorList>
    </citation>
    <scope>NUCLEOTIDE SEQUENCE [LARGE SCALE GENOMIC DNA]</scope>
    <source>
        <strain evidence="2 3">36-1</strain>
    </source>
</reference>
<comment type="caution">
    <text evidence="2">The sequence shown here is derived from an EMBL/GenBank/DDBJ whole genome shotgun (WGS) entry which is preliminary data.</text>
</comment>
<feature type="region of interest" description="Disordered" evidence="1">
    <location>
        <begin position="1"/>
        <end position="83"/>
    </location>
</feature>
<evidence type="ECO:0000256" key="1">
    <source>
        <dbReference type="SAM" id="MobiDB-lite"/>
    </source>
</evidence>